<dbReference type="eggNOG" id="COG2503">
    <property type="taxonomic scope" value="Bacteria"/>
</dbReference>
<evidence type="ECO:0000313" key="3">
    <source>
        <dbReference type="EMBL" id="KGN72391.1"/>
    </source>
</evidence>
<reference evidence="3 4" key="1">
    <citation type="submission" date="2014-09" db="EMBL/GenBank/DDBJ databases">
        <title>Draft Genome Sequence of Porphyromonas macacae COT-192_OH2859.</title>
        <authorList>
            <person name="Wallis C."/>
            <person name="Deusch O."/>
            <person name="O'Flynn C."/>
            <person name="Davis I."/>
            <person name="Horsfall A."/>
            <person name="Kirkwood N."/>
            <person name="Harris S."/>
            <person name="Eisen J.A."/>
            <person name="Coil D.A."/>
            <person name="Darling A.E."/>
            <person name="Jospin G."/>
            <person name="Alexiev A."/>
        </authorList>
    </citation>
    <scope>NUCLEOTIDE SEQUENCE [LARGE SCALE GENOMIC DNA]</scope>
    <source>
        <strain evidence="4">COT-192 OH2859</strain>
    </source>
</reference>
<protein>
    <submittedName>
        <fullName evidence="3">5'-nucleotidase</fullName>
    </submittedName>
</protein>
<accession>A0A0A2E0Q9</accession>
<dbReference type="NCBIfam" id="TIGR01533">
    <property type="entry name" value="lipo_e_P4"/>
    <property type="match status" value="1"/>
</dbReference>
<name>A0A0A2E0Q9_9PORP</name>
<dbReference type="Pfam" id="PF03767">
    <property type="entry name" value="Acid_phosphat_B"/>
    <property type="match status" value="1"/>
</dbReference>
<dbReference type="GO" id="GO:0009279">
    <property type="term" value="C:cell outer membrane"/>
    <property type="evidence" value="ECO:0007669"/>
    <property type="project" value="InterPro"/>
</dbReference>
<evidence type="ECO:0000256" key="2">
    <source>
        <dbReference type="SAM" id="SignalP"/>
    </source>
</evidence>
<keyword evidence="4" id="KW-1185">Reference proteome</keyword>
<dbReference type="Proteomes" id="UP000030103">
    <property type="component" value="Unassembled WGS sequence"/>
</dbReference>
<dbReference type="Gene3D" id="3.40.50.1000">
    <property type="entry name" value="HAD superfamily/HAD-like"/>
    <property type="match status" value="1"/>
</dbReference>
<dbReference type="InterPro" id="IPR006423">
    <property type="entry name" value="Lipo_e_P4"/>
</dbReference>
<dbReference type="InterPro" id="IPR023214">
    <property type="entry name" value="HAD_sf"/>
</dbReference>
<keyword evidence="1 2" id="KW-0732">Signal</keyword>
<dbReference type="SFLD" id="SFLDS00003">
    <property type="entry name" value="Haloacid_Dehalogenase"/>
    <property type="match status" value="1"/>
</dbReference>
<feature type="signal peptide" evidence="2">
    <location>
        <begin position="1"/>
        <end position="23"/>
    </location>
</feature>
<organism evidence="3 4">
    <name type="scientific">Porphyromonas macacae</name>
    <dbReference type="NCBI Taxonomy" id="28115"/>
    <lineage>
        <taxon>Bacteria</taxon>
        <taxon>Pseudomonadati</taxon>
        <taxon>Bacteroidota</taxon>
        <taxon>Bacteroidia</taxon>
        <taxon>Bacteroidales</taxon>
        <taxon>Porphyromonadaceae</taxon>
        <taxon>Porphyromonas</taxon>
    </lineage>
</organism>
<dbReference type="PANTHER" id="PTHR31284:SF10">
    <property type="entry name" value="ACID PHOSPHATASE-LIKE PROTEIN"/>
    <property type="match status" value="1"/>
</dbReference>
<dbReference type="RefSeq" id="WP_036875313.1">
    <property type="nucleotide sequence ID" value="NZ_JRFA01000031.1"/>
</dbReference>
<dbReference type="PANTHER" id="PTHR31284">
    <property type="entry name" value="ACID PHOSPHATASE-LIKE PROTEIN"/>
    <property type="match status" value="1"/>
</dbReference>
<dbReference type="EMBL" id="JRFA01000031">
    <property type="protein sequence ID" value="KGN72391.1"/>
    <property type="molecule type" value="Genomic_DNA"/>
</dbReference>
<feature type="chain" id="PRO_5001998083" evidence="2">
    <location>
        <begin position="24"/>
        <end position="277"/>
    </location>
</feature>
<dbReference type="InterPro" id="IPR036412">
    <property type="entry name" value="HAD-like_sf"/>
</dbReference>
<comment type="caution">
    <text evidence="3">The sequence shown here is derived from an EMBL/GenBank/DDBJ whole genome shotgun (WGS) entry which is preliminary data.</text>
</comment>
<dbReference type="OrthoDB" id="395856at2"/>
<dbReference type="CDD" id="cd07534">
    <property type="entry name" value="HAD_CAP"/>
    <property type="match status" value="1"/>
</dbReference>
<gene>
    <name evidence="3" type="ORF">HQ47_10690</name>
</gene>
<evidence type="ECO:0000313" key="4">
    <source>
        <dbReference type="Proteomes" id="UP000030103"/>
    </source>
</evidence>
<proteinExistence type="predicted"/>
<dbReference type="SUPFAM" id="SSF56784">
    <property type="entry name" value="HAD-like"/>
    <property type="match status" value="1"/>
</dbReference>
<dbReference type="PIRSF" id="PIRSF019271">
    <property type="entry name" value="Acid_Ptase_C"/>
    <property type="match status" value="1"/>
</dbReference>
<dbReference type="STRING" id="28115.HQ47_10690"/>
<dbReference type="PROSITE" id="PS51257">
    <property type="entry name" value="PROKAR_LIPOPROTEIN"/>
    <property type="match status" value="1"/>
</dbReference>
<dbReference type="AlphaFoldDB" id="A0A0A2E0Q9"/>
<dbReference type="SFLD" id="SFLDG01125">
    <property type="entry name" value="C1.1:_Acid_Phosphatase_Like"/>
    <property type="match status" value="1"/>
</dbReference>
<evidence type="ECO:0000256" key="1">
    <source>
        <dbReference type="ARBA" id="ARBA00022729"/>
    </source>
</evidence>
<sequence>MIKKFRTAAFFSVAVILLLAACAVNKPNVRTPSAPLSHHTIGGKLFTSAWMQRSAEYQALCLQAYNIATERLDRAVDLNSRSEAPKKLAVITDIDETFLDNSPNSVHQALSGKDYEEVSWNAWCELADADTVGGAVDFFRHAADRGVEVFYISNRNEANRSGTLKNLRRYGLPYADNDHLLLRTNTSNKDERRAAVLKDYKVIIYLGDNLGDFSHLFDSNSEAERKHALWKFKREIGSRFIVLPNPNYGNWEKAMNGGYPPLSVRDSILKRTLRSHK</sequence>
<dbReference type="InterPro" id="IPR005519">
    <property type="entry name" value="Acid_phosphat_B-like"/>
</dbReference>